<dbReference type="PANTHER" id="PTHR43775:SF37">
    <property type="entry name" value="SI:DKEY-61P9.11"/>
    <property type="match status" value="1"/>
</dbReference>
<protein>
    <submittedName>
        <fullName evidence="4">Polyketide synthase</fullName>
    </submittedName>
</protein>
<dbReference type="InterPro" id="IPR014031">
    <property type="entry name" value="Ketoacyl_synth_C"/>
</dbReference>
<keyword evidence="3" id="KW-0808">Transferase</keyword>
<dbReference type="SUPFAM" id="SSF53901">
    <property type="entry name" value="Thiolase-like"/>
    <property type="match status" value="2"/>
</dbReference>
<dbReference type="Pfam" id="PF00109">
    <property type="entry name" value="ketoacyl-synt"/>
    <property type="match status" value="2"/>
</dbReference>
<dbReference type="GeneID" id="64214082"/>
<evidence type="ECO:0000256" key="2">
    <source>
        <dbReference type="ARBA" id="ARBA00022553"/>
    </source>
</evidence>
<accession>A0A1Q8WQU7</accession>
<dbReference type="AlphaFoldDB" id="A0A1Q8WQU7"/>
<dbReference type="InterPro" id="IPR014030">
    <property type="entry name" value="Ketoacyl_synth_N"/>
</dbReference>
<dbReference type="OrthoDB" id="3248785at2"/>
<reference evidence="4 5" key="1">
    <citation type="submission" date="2019-06" db="EMBL/GenBank/DDBJ databases">
        <title>Draft genome sequence of Actinomyces oris CCUG 34288T.</title>
        <authorList>
            <person name="Salva-Serra F."/>
            <person name="Cardew S."/>
            <person name="Moore E."/>
        </authorList>
    </citation>
    <scope>NUCLEOTIDE SEQUENCE [LARGE SCALE GENOMIC DNA]</scope>
    <source>
        <strain evidence="4 5">CCUG 34288</strain>
    </source>
</reference>
<comment type="caution">
    <text evidence="4">The sequence shown here is derived from an EMBL/GenBank/DDBJ whole genome shotgun (WGS) entry which is preliminary data.</text>
</comment>
<evidence type="ECO:0000313" key="5">
    <source>
        <dbReference type="Proteomes" id="UP000317942"/>
    </source>
</evidence>
<dbReference type="EMBL" id="VICC01000001">
    <property type="protein sequence ID" value="TQD63408.1"/>
    <property type="molecule type" value="Genomic_DNA"/>
</dbReference>
<gene>
    <name evidence="4" type="ORF">FK267_02180</name>
</gene>
<dbReference type="InterPro" id="IPR020841">
    <property type="entry name" value="PKS_Beta-ketoAc_synthase_dom"/>
</dbReference>
<dbReference type="InterPro" id="IPR016039">
    <property type="entry name" value="Thiolase-like"/>
</dbReference>
<dbReference type="Pfam" id="PF02801">
    <property type="entry name" value="Ketoacyl-synt_C"/>
    <property type="match status" value="1"/>
</dbReference>
<comment type="similarity">
    <text evidence="3">Belongs to the thiolase-like superfamily. Beta-ketoacyl-ACP synthases family.</text>
</comment>
<keyword evidence="2" id="KW-0597">Phosphoprotein</keyword>
<organism evidence="4 5">
    <name type="scientific">Actinomyces oris</name>
    <dbReference type="NCBI Taxonomy" id="544580"/>
    <lineage>
        <taxon>Bacteria</taxon>
        <taxon>Bacillati</taxon>
        <taxon>Actinomycetota</taxon>
        <taxon>Actinomycetes</taxon>
        <taxon>Actinomycetales</taxon>
        <taxon>Actinomycetaceae</taxon>
        <taxon>Actinomyces</taxon>
    </lineage>
</organism>
<dbReference type="PROSITE" id="PS52004">
    <property type="entry name" value="KS3_2"/>
    <property type="match status" value="1"/>
</dbReference>
<proteinExistence type="inferred from homology"/>
<evidence type="ECO:0000256" key="3">
    <source>
        <dbReference type="RuleBase" id="RU003694"/>
    </source>
</evidence>
<dbReference type="PANTHER" id="PTHR43775">
    <property type="entry name" value="FATTY ACID SYNTHASE"/>
    <property type="match status" value="1"/>
</dbReference>
<evidence type="ECO:0000313" key="4">
    <source>
        <dbReference type="EMBL" id="TQD63408.1"/>
    </source>
</evidence>
<dbReference type="Gene3D" id="3.40.47.10">
    <property type="match status" value="2"/>
</dbReference>
<dbReference type="SMART" id="SM00825">
    <property type="entry name" value="PKS_KS"/>
    <property type="match status" value="1"/>
</dbReference>
<keyword evidence="1" id="KW-0596">Phosphopantetheine</keyword>
<dbReference type="RefSeq" id="WP_075378961.1">
    <property type="nucleotide sequence ID" value="NZ_CP066060.1"/>
</dbReference>
<name>A0A1Q8WQU7_9ACTO</name>
<dbReference type="InterPro" id="IPR050091">
    <property type="entry name" value="PKS_NRPS_Biosynth_Enz"/>
</dbReference>
<dbReference type="CDD" id="cd00833">
    <property type="entry name" value="PKS"/>
    <property type="match status" value="1"/>
</dbReference>
<dbReference type="Proteomes" id="UP000317942">
    <property type="component" value="Unassembled WGS sequence"/>
</dbReference>
<evidence type="ECO:0000256" key="1">
    <source>
        <dbReference type="ARBA" id="ARBA00022450"/>
    </source>
</evidence>
<sequence length="846" mass="90220">MSMSYSSLAVIGFGCDLPGGSNGAESYWDTIIQGRSGIKSARDQRWNYSGYLDADRTAPERTYCGLGGLLDDFTVRPGRWCSYAAVEKLNRTQMLILDTAIQALGMAGMVPGDSRLKEISLIVGNMLADEAYDHEVLGEIARLALQEAVPDPEERRPYEASLDHSLPVVDANADSVGVVPSALAHPVATLLGLQDRALVVDGACASGLLVVDAAARYLHDRTSPFVLAVGAMANMAITGNVSFSKIGGLSETDSTPLDENASGLVPGEGAGAVLLCPLAYALEHGMTVYGVIRGSATRTDGRGRAIYAPNMRGQVSAMRQAMEGGNFVADDIDHIETHATGTKAGDTEELLSVKEIASGRCSGPVSLGSVKSLTGHGFPAAGIANLVKVLLCMQHECFAPVHGVKTPHKLIRENPDIFALHRESATWPVSDSRPRRALVNAFGFGGVNSSVCVEQFDKQYHANLVRAESDAVRPSGNGRAVAIVATGRCQATAMDNGTLLDDDIDFDWRYFKVPPVLVPHMDGAQRLALEATRRLLAERQIDPDRCGIVLGQPAGLEVLARRSFKIRLPEVVSALRSTQSVDSRDIETVVSGVEKIASSIPATVEASLPGYMDNIVAGRLANVFDVRGPSMVLDAGEASFAASVDLAARYLDAGECDQMIVGSAFASRSRVHRAAGLASQGRNASVMLVRSLEWARKHPEEVLAVVEVKTVSEVEHDGGFSNSANAGWVLETMATPQNDSGWSEQATVAQSGRKFGYSVGVYGTVLSYDEKSDGESASMSTSLHLAAADSPEEGLRLLSRPAVANADKENGCGRFRMAVLDSDMELAEVIWRFLGQRGREEELVRK</sequence>
<dbReference type="GO" id="GO:0006633">
    <property type="term" value="P:fatty acid biosynthetic process"/>
    <property type="evidence" value="ECO:0007669"/>
    <property type="project" value="TreeGrafter"/>
</dbReference>
<dbReference type="GO" id="GO:0004312">
    <property type="term" value="F:fatty acid synthase activity"/>
    <property type="evidence" value="ECO:0007669"/>
    <property type="project" value="TreeGrafter"/>
</dbReference>